<reference evidence="1" key="1">
    <citation type="submission" date="2018-04" db="EMBL/GenBank/DDBJ databases">
        <title>WGS assembly of Panicum hallii.</title>
        <authorList>
            <person name="Lovell J."/>
            <person name="Jenkins J."/>
            <person name="Lowry D."/>
            <person name="Mamidi S."/>
            <person name="Sreedasyam A."/>
            <person name="Weng X."/>
            <person name="Barry K."/>
            <person name="Bonette J."/>
            <person name="Campitelli B."/>
            <person name="Daum C."/>
            <person name="Gordon S."/>
            <person name="Gould B."/>
            <person name="Lipzen A."/>
            <person name="Macqueen A."/>
            <person name="Palacio-Mejia J."/>
            <person name="Plott C."/>
            <person name="Shakirov E."/>
            <person name="Shu S."/>
            <person name="Yoshinaga Y."/>
            <person name="Zane M."/>
            <person name="Rokhsar D."/>
            <person name="Grimwood J."/>
            <person name="Schmutz J."/>
            <person name="Juenger T."/>
        </authorList>
    </citation>
    <scope>NUCLEOTIDE SEQUENCE [LARGE SCALE GENOMIC DNA]</scope>
    <source>
        <strain evidence="1">FIL2</strain>
    </source>
</reference>
<dbReference type="AlphaFoldDB" id="A0A2S3IFW5"/>
<gene>
    <name evidence="1" type="ORF">PAHAL_8G268000</name>
</gene>
<evidence type="ECO:0000313" key="1">
    <source>
        <dbReference type="EMBL" id="PAN43855.1"/>
    </source>
</evidence>
<dbReference type="Proteomes" id="UP000243499">
    <property type="component" value="Chromosome 8"/>
</dbReference>
<sequence>MFLRFFRYGYAYCINNRVGDHLLWSQPILHLFPGPSRRLAADAPPPSPYQTSPHLLILTGTNHAVVAAAGEPFVFLYPPRTPAGTAASAPSRGLSGLALHLTSRGPALGMVGRFPDCGWLCGEGVTNNLWVQNVFRMHIQSLILQNTSRTTQ</sequence>
<dbReference type="EMBL" id="CM008053">
    <property type="protein sequence ID" value="PAN43855.1"/>
    <property type="molecule type" value="Genomic_DNA"/>
</dbReference>
<proteinExistence type="predicted"/>
<name>A0A2S3IFW5_9POAL</name>
<protein>
    <submittedName>
        <fullName evidence="1">Uncharacterized protein</fullName>
    </submittedName>
</protein>
<accession>A0A2S3IFW5</accession>
<dbReference type="Gramene" id="PAN43855">
    <property type="protein sequence ID" value="PAN43855"/>
    <property type="gene ID" value="PAHAL_8G268000"/>
</dbReference>
<organism evidence="1">
    <name type="scientific">Panicum hallii</name>
    <dbReference type="NCBI Taxonomy" id="206008"/>
    <lineage>
        <taxon>Eukaryota</taxon>
        <taxon>Viridiplantae</taxon>
        <taxon>Streptophyta</taxon>
        <taxon>Embryophyta</taxon>
        <taxon>Tracheophyta</taxon>
        <taxon>Spermatophyta</taxon>
        <taxon>Magnoliopsida</taxon>
        <taxon>Liliopsida</taxon>
        <taxon>Poales</taxon>
        <taxon>Poaceae</taxon>
        <taxon>PACMAD clade</taxon>
        <taxon>Panicoideae</taxon>
        <taxon>Panicodae</taxon>
        <taxon>Paniceae</taxon>
        <taxon>Panicinae</taxon>
        <taxon>Panicum</taxon>
        <taxon>Panicum sect. Panicum</taxon>
    </lineage>
</organism>